<dbReference type="InterPro" id="IPR050360">
    <property type="entry name" value="MFS_Sugar_Transporters"/>
</dbReference>
<reference evidence="10" key="2">
    <citation type="journal article" date="2023" name="IMA Fungus">
        <title>Comparative genomic study of the Penicillium genus elucidates a diverse pangenome and 15 lateral gene transfer events.</title>
        <authorList>
            <person name="Petersen C."/>
            <person name="Sorensen T."/>
            <person name="Nielsen M.R."/>
            <person name="Sondergaard T.E."/>
            <person name="Sorensen J.L."/>
            <person name="Fitzpatrick D.A."/>
            <person name="Frisvad J.C."/>
            <person name="Nielsen K.L."/>
        </authorList>
    </citation>
    <scope>NUCLEOTIDE SEQUENCE</scope>
    <source>
        <strain evidence="10">IBT 30069</strain>
    </source>
</reference>
<dbReference type="GO" id="GO:0016020">
    <property type="term" value="C:membrane"/>
    <property type="evidence" value="ECO:0007669"/>
    <property type="project" value="UniProtKB-SubCell"/>
</dbReference>
<feature type="transmembrane region" description="Helical" evidence="8">
    <location>
        <begin position="420"/>
        <end position="441"/>
    </location>
</feature>
<comment type="caution">
    <text evidence="10">The sequence shown here is derived from an EMBL/GenBank/DDBJ whole genome shotgun (WGS) entry which is preliminary data.</text>
</comment>
<dbReference type="PANTHER" id="PTHR48022">
    <property type="entry name" value="PLASTIDIC GLUCOSE TRANSPORTER 4"/>
    <property type="match status" value="1"/>
</dbReference>
<evidence type="ECO:0000313" key="10">
    <source>
        <dbReference type="EMBL" id="KAJ5108246.1"/>
    </source>
</evidence>
<dbReference type="AlphaFoldDB" id="A0A9W9FXK2"/>
<dbReference type="Proteomes" id="UP001149165">
    <property type="component" value="Unassembled WGS sequence"/>
</dbReference>
<evidence type="ECO:0000256" key="3">
    <source>
        <dbReference type="ARBA" id="ARBA00022448"/>
    </source>
</evidence>
<dbReference type="EMBL" id="JAPQKH010000003">
    <property type="protein sequence ID" value="KAJ5108246.1"/>
    <property type="molecule type" value="Genomic_DNA"/>
</dbReference>
<feature type="transmembrane region" description="Helical" evidence="8">
    <location>
        <begin position="163"/>
        <end position="184"/>
    </location>
</feature>
<dbReference type="FunFam" id="1.20.1250.20:FF:000117">
    <property type="entry name" value="MFS hexose transporter"/>
    <property type="match status" value="1"/>
</dbReference>
<dbReference type="Pfam" id="PF00083">
    <property type="entry name" value="Sugar_tr"/>
    <property type="match status" value="1"/>
</dbReference>
<dbReference type="InterPro" id="IPR005828">
    <property type="entry name" value="MFS_sugar_transport-like"/>
</dbReference>
<evidence type="ECO:0000256" key="6">
    <source>
        <dbReference type="ARBA" id="ARBA00023136"/>
    </source>
</evidence>
<accession>A0A9W9FXK2</accession>
<evidence type="ECO:0000256" key="2">
    <source>
        <dbReference type="ARBA" id="ARBA00010992"/>
    </source>
</evidence>
<keyword evidence="6 8" id="KW-0472">Membrane</keyword>
<feature type="transmembrane region" description="Helical" evidence="8">
    <location>
        <begin position="378"/>
        <end position="399"/>
    </location>
</feature>
<dbReference type="InterPro" id="IPR036259">
    <property type="entry name" value="MFS_trans_sf"/>
</dbReference>
<dbReference type="InterPro" id="IPR003663">
    <property type="entry name" value="Sugar/inositol_transpt"/>
</dbReference>
<proteinExistence type="inferred from homology"/>
<feature type="transmembrane region" description="Helical" evidence="8">
    <location>
        <begin position="72"/>
        <end position="95"/>
    </location>
</feature>
<keyword evidence="4 8" id="KW-0812">Transmembrane</keyword>
<evidence type="ECO:0000259" key="9">
    <source>
        <dbReference type="PROSITE" id="PS50850"/>
    </source>
</evidence>
<feature type="transmembrane region" description="Helical" evidence="8">
    <location>
        <begin position="124"/>
        <end position="142"/>
    </location>
</feature>
<keyword evidence="5 8" id="KW-1133">Transmembrane helix</keyword>
<evidence type="ECO:0000256" key="5">
    <source>
        <dbReference type="ARBA" id="ARBA00022989"/>
    </source>
</evidence>
<dbReference type="OrthoDB" id="6133115at2759"/>
<dbReference type="PROSITE" id="PS00216">
    <property type="entry name" value="SUGAR_TRANSPORT_1"/>
    <property type="match status" value="2"/>
</dbReference>
<keyword evidence="3 7" id="KW-0813">Transport</keyword>
<feature type="transmembrane region" description="Helical" evidence="8">
    <location>
        <begin position="33"/>
        <end position="52"/>
    </location>
</feature>
<protein>
    <submittedName>
        <fullName evidence="10">General substrate transporter</fullName>
    </submittedName>
</protein>
<dbReference type="Gene3D" id="1.20.1250.20">
    <property type="entry name" value="MFS general substrate transporter like domains"/>
    <property type="match status" value="1"/>
</dbReference>
<organism evidence="10 11">
    <name type="scientific">Penicillium angulare</name>
    <dbReference type="NCBI Taxonomy" id="116970"/>
    <lineage>
        <taxon>Eukaryota</taxon>
        <taxon>Fungi</taxon>
        <taxon>Dikarya</taxon>
        <taxon>Ascomycota</taxon>
        <taxon>Pezizomycotina</taxon>
        <taxon>Eurotiomycetes</taxon>
        <taxon>Eurotiomycetidae</taxon>
        <taxon>Eurotiales</taxon>
        <taxon>Aspergillaceae</taxon>
        <taxon>Penicillium</taxon>
    </lineage>
</organism>
<evidence type="ECO:0000256" key="8">
    <source>
        <dbReference type="SAM" id="Phobius"/>
    </source>
</evidence>
<name>A0A9W9FXK2_9EURO</name>
<feature type="transmembrane region" description="Helical" evidence="8">
    <location>
        <begin position="325"/>
        <end position="342"/>
    </location>
</feature>
<dbReference type="InterPro" id="IPR020846">
    <property type="entry name" value="MFS_dom"/>
</dbReference>
<dbReference type="PANTHER" id="PTHR48022:SF3">
    <property type="entry name" value="HEXOSE TRANSPORTER PROTEIN (AFU_ORTHOLOGUE AFUA_8G04480)-RELATED"/>
    <property type="match status" value="1"/>
</dbReference>
<feature type="domain" description="Major facilitator superfamily (MFS) profile" evidence="9">
    <location>
        <begin position="34"/>
        <end position="472"/>
    </location>
</feature>
<reference evidence="10" key="1">
    <citation type="submission" date="2022-11" db="EMBL/GenBank/DDBJ databases">
        <authorList>
            <person name="Petersen C."/>
        </authorList>
    </citation>
    <scope>NUCLEOTIDE SEQUENCE</scope>
    <source>
        <strain evidence="10">IBT 30069</strain>
    </source>
</reference>
<gene>
    <name evidence="10" type="ORF">N7456_004921</name>
</gene>
<feature type="transmembrane region" description="Helical" evidence="8">
    <location>
        <begin position="196"/>
        <end position="215"/>
    </location>
</feature>
<comment type="subcellular location">
    <subcellularLocation>
        <location evidence="1">Membrane</location>
        <topology evidence="1">Multi-pass membrane protein</topology>
    </subcellularLocation>
</comment>
<dbReference type="PROSITE" id="PS50850">
    <property type="entry name" value="MFS"/>
    <property type="match status" value="1"/>
</dbReference>
<dbReference type="InterPro" id="IPR005829">
    <property type="entry name" value="Sugar_transporter_CS"/>
</dbReference>
<feature type="transmembrane region" description="Helical" evidence="8">
    <location>
        <begin position="284"/>
        <end position="305"/>
    </location>
</feature>
<evidence type="ECO:0000256" key="7">
    <source>
        <dbReference type="RuleBase" id="RU003346"/>
    </source>
</evidence>
<keyword evidence="11" id="KW-1185">Reference proteome</keyword>
<dbReference type="NCBIfam" id="TIGR00879">
    <property type="entry name" value="SP"/>
    <property type="match status" value="1"/>
</dbReference>
<sequence>MTKDNAKGQTLADVIPQNDKIWLKVPHLMKLNLLLLIPLLSSSVCGFDGSLMNGLQSLDAWKSYFGNPQGKILGSVNAAQSLGCIVGLPLAGFAADKWGRKITLLSGAIIIIAASAIQAGSVNLGMFIFSRVLAGIGAILTIQPAPLLMSEVCYPTHRGKYTALYWTMYYLGSIIAAWSCYGTQKHMAGSEWSWRIPSILQAAISIIQVIFWYWVPESPRWLIANGRTDEATAILDKYHAGGEKDHPLVRMEVSEICETLENEGKVENSWSTLVATPANRKRTLITILLGFYSQWTGSSVVSYYLTLVLDTIGITNADTQTLINGILQIFNLCCAIIASFLVDKLGRRVLWNWSGIGMCLSFVIWTVCSAIFDQTSSSSLGTAVLAFIFIFYFHYDIAYTPLVISYPTEILPYNMRSRGISAEFGAIYGSQVALSFINPVALDSIGWRYYIVFACISAFSVVTNWFLLPETNGYSLEEITQLFDDGPIMDEECEAKVKILEKEVAHIDDIGPLK</sequence>
<evidence type="ECO:0000313" key="11">
    <source>
        <dbReference type="Proteomes" id="UP001149165"/>
    </source>
</evidence>
<dbReference type="GO" id="GO:0005351">
    <property type="term" value="F:carbohydrate:proton symporter activity"/>
    <property type="evidence" value="ECO:0007669"/>
    <property type="project" value="TreeGrafter"/>
</dbReference>
<evidence type="ECO:0000256" key="1">
    <source>
        <dbReference type="ARBA" id="ARBA00004141"/>
    </source>
</evidence>
<feature type="transmembrane region" description="Helical" evidence="8">
    <location>
        <begin position="447"/>
        <end position="468"/>
    </location>
</feature>
<feature type="transmembrane region" description="Helical" evidence="8">
    <location>
        <begin position="102"/>
        <end position="118"/>
    </location>
</feature>
<dbReference type="SUPFAM" id="SSF103473">
    <property type="entry name" value="MFS general substrate transporter"/>
    <property type="match status" value="1"/>
</dbReference>
<feature type="transmembrane region" description="Helical" evidence="8">
    <location>
        <begin position="349"/>
        <end position="372"/>
    </location>
</feature>
<comment type="similarity">
    <text evidence="2 7">Belongs to the major facilitator superfamily. Sugar transporter (TC 2.A.1.1) family.</text>
</comment>
<evidence type="ECO:0000256" key="4">
    <source>
        <dbReference type="ARBA" id="ARBA00022692"/>
    </source>
</evidence>